<evidence type="ECO:0000259" key="8">
    <source>
        <dbReference type="PROSITE" id="PS51202"/>
    </source>
</evidence>
<keyword evidence="10" id="KW-1185">Reference proteome</keyword>
<evidence type="ECO:0000256" key="1">
    <source>
        <dbReference type="ARBA" id="ARBA00004141"/>
    </source>
</evidence>
<reference evidence="9 10" key="1">
    <citation type="submission" date="2017-11" db="EMBL/GenBank/DDBJ databases">
        <title>Rhodohalobacter 15182 sp. nov., isolated from a salt lake.</title>
        <authorList>
            <person name="Han S."/>
        </authorList>
    </citation>
    <scope>NUCLEOTIDE SEQUENCE [LARGE SCALE GENOMIC DNA]</scope>
    <source>
        <strain evidence="9 10">15182</strain>
    </source>
</reference>
<feature type="transmembrane region" description="Helical" evidence="7">
    <location>
        <begin position="496"/>
        <end position="521"/>
    </location>
</feature>
<dbReference type="InterPro" id="IPR036721">
    <property type="entry name" value="RCK_C_sf"/>
</dbReference>
<dbReference type="GO" id="GO:0008324">
    <property type="term" value="F:monoatomic cation transmembrane transporter activity"/>
    <property type="evidence" value="ECO:0007669"/>
    <property type="project" value="InterPro"/>
</dbReference>
<feature type="transmembrane region" description="Helical" evidence="7">
    <location>
        <begin position="91"/>
        <end position="108"/>
    </location>
</feature>
<evidence type="ECO:0000256" key="6">
    <source>
        <dbReference type="ARBA" id="ARBA00023136"/>
    </source>
</evidence>
<feature type="transmembrane region" description="Helical" evidence="7">
    <location>
        <begin position="143"/>
        <end position="165"/>
    </location>
</feature>
<evidence type="ECO:0000256" key="4">
    <source>
        <dbReference type="ARBA" id="ARBA00022737"/>
    </source>
</evidence>
<evidence type="ECO:0000313" key="9">
    <source>
        <dbReference type="EMBL" id="PKD44010.1"/>
    </source>
</evidence>
<keyword evidence="5 7" id="KW-1133">Transmembrane helix</keyword>
<comment type="caution">
    <text evidence="9">The sequence shown here is derived from an EMBL/GenBank/DDBJ whole genome shotgun (WGS) entry which is preliminary data.</text>
</comment>
<feature type="transmembrane region" description="Helical" evidence="7">
    <location>
        <begin position="572"/>
        <end position="592"/>
    </location>
</feature>
<feature type="transmembrane region" description="Helical" evidence="7">
    <location>
        <begin position="114"/>
        <end position="131"/>
    </location>
</feature>
<dbReference type="Proteomes" id="UP000233398">
    <property type="component" value="Unassembled WGS sequence"/>
</dbReference>
<dbReference type="InterPro" id="IPR004680">
    <property type="entry name" value="Cit_transptr-like_dom"/>
</dbReference>
<evidence type="ECO:0000256" key="5">
    <source>
        <dbReference type="ARBA" id="ARBA00022989"/>
    </source>
</evidence>
<feature type="transmembrane region" description="Helical" evidence="7">
    <location>
        <begin position="533"/>
        <end position="551"/>
    </location>
</feature>
<organism evidence="9 10">
    <name type="scientific">Rhodohalobacter barkolensis</name>
    <dbReference type="NCBI Taxonomy" id="2053187"/>
    <lineage>
        <taxon>Bacteria</taxon>
        <taxon>Pseudomonadati</taxon>
        <taxon>Balneolota</taxon>
        <taxon>Balneolia</taxon>
        <taxon>Balneolales</taxon>
        <taxon>Balneolaceae</taxon>
        <taxon>Rhodohalobacter</taxon>
    </lineage>
</organism>
<dbReference type="InterPro" id="IPR006037">
    <property type="entry name" value="RCK_C"/>
</dbReference>
<dbReference type="RefSeq" id="WP_101071253.1">
    <property type="nucleotide sequence ID" value="NZ_PISP01000001.1"/>
</dbReference>
<dbReference type="SUPFAM" id="SSF116726">
    <property type="entry name" value="TrkA C-terminal domain-like"/>
    <property type="match status" value="2"/>
</dbReference>
<dbReference type="OrthoDB" id="9765532at2"/>
<evidence type="ECO:0000256" key="2">
    <source>
        <dbReference type="ARBA" id="ARBA00022448"/>
    </source>
</evidence>
<evidence type="ECO:0000313" key="10">
    <source>
        <dbReference type="Proteomes" id="UP000233398"/>
    </source>
</evidence>
<comment type="subcellular location">
    <subcellularLocation>
        <location evidence="1">Membrane</location>
        <topology evidence="1">Multi-pass membrane protein</topology>
    </subcellularLocation>
</comment>
<dbReference type="GO" id="GO:0006813">
    <property type="term" value="P:potassium ion transport"/>
    <property type="evidence" value="ECO:0007669"/>
    <property type="project" value="InterPro"/>
</dbReference>
<dbReference type="InterPro" id="IPR051679">
    <property type="entry name" value="DASS-Related_Transporters"/>
</dbReference>
<feature type="domain" description="RCK C-terminal" evidence="8">
    <location>
        <begin position="210"/>
        <end position="294"/>
    </location>
</feature>
<keyword evidence="2" id="KW-0813">Transport</keyword>
<protein>
    <submittedName>
        <fullName evidence="9">SLC13 family permease</fullName>
    </submittedName>
</protein>
<dbReference type="EMBL" id="PISP01000001">
    <property type="protein sequence ID" value="PKD44010.1"/>
    <property type="molecule type" value="Genomic_DNA"/>
</dbReference>
<feature type="domain" description="RCK C-terminal" evidence="8">
    <location>
        <begin position="302"/>
        <end position="386"/>
    </location>
</feature>
<feature type="transmembrane region" description="Helical" evidence="7">
    <location>
        <begin position="448"/>
        <end position="466"/>
    </location>
</feature>
<dbReference type="Gene3D" id="3.30.70.1450">
    <property type="entry name" value="Regulator of K+ conductance, C-terminal domain"/>
    <property type="match status" value="2"/>
</dbReference>
<name>A0A2N0VII5_9BACT</name>
<dbReference type="Pfam" id="PF02080">
    <property type="entry name" value="TrkA_C"/>
    <property type="match status" value="1"/>
</dbReference>
<evidence type="ECO:0000256" key="7">
    <source>
        <dbReference type="SAM" id="Phobius"/>
    </source>
</evidence>
<proteinExistence type="predicted"/>
<sequence length="594" mass="64507">MTFEIVFVFILLIAAFILFATDYVSFDVAAMILLFSLLVSGILTFEEGFSGISHPATVAIASMFVLSEGLRRTGILNKAGDYFSERLQENFYFWMFVMMLFISAMSAIMNNTAVVVIFIPILIGVASKIGVSASKLLMPVSFAAIMGGISTLIGTSTNLLVASIADEREVASFGMFDFAPIGIVLLIAGYLFLFLFGFKMLPSRRSEKKEELTKDYELEGYLTDVVIEPNCTLVGNTFDKDRLTEQFDLDVLRIIKSDGSRSAQRSKVQIEAGDILRIRGNPADLNKLLLKKGFSPVVAKDWEDVDLEQGRDALIEAVVTPDSPLDGSTLDSIDFYERYGAIPLAVRQKGEIKKDDLKKMKISGGDTLLLSLSSDRIQEVEKGSAFIVASKLGVMDKRSDKTFIALGILLSVVIVAALELLPIAISAGSGVILMILTGCITTEEAYEAINWKIIILLAGVIPLGLAMDKTGAATLMAETLIDSLSDFGPHAMLAGFYLLTMLMSAIMSTNASAALVAPLAIQIADSIGVNPEPFLISVSYAASLTFLTPFGHHANTLVFGAGQYKFTDFTKLGLPINIIFWIIATLLIPIVWPF</sequence>
<keyword evidence="3 7" id="KW-0812">Transmembrane</keyword>
<evidence type="ECO:0000256" key="3">
    <source>
        <dbReference type="ARBA" id="ARBA00022692"/>
    </source>
</evidence>
<keyword evidence="6 7" id="KW-0472">Membrane</keyword>
<feature type="transmembrane region" description="Helical" evidence="7">
    <location>
        <begin position="177"/>
        <end position="198"/>
    </location>
</feature>
<gene>
    <name evidence="9" type="ORF">CWD77_00595</name>
</gene>
<feature type="transmembrane region" description="Helical" evidence="7">
    <location>
        <begin position="6"/>
        <end position="21"/>
    </location>
</feature>
<dbReference type="GO" id="GO:0005886">
    <property type="term" value="C:plasma membrane"/>
    <property type="evidence" value="ECO:0007669"/>
    <property type="project" value="TreeGrafter"/>
</dbReference>
<accession>A0A2N0VII5</accession>
<feature type="transmembrane region" description="Helical" evidence="7">
    <location>
        <begin position="403"/>
        <end position="436"/>
    </location>
</feature>
<dbReference type="Pfam" id="PF03600">
    <property type="entry name" value="CitMHS"/>
    <property type="match status" value="1"/>
</dbReference>
<keyword evidence="4" id="KW-0677">Repeat</keyword>
<dbReference type="PANTHER" id="PTHR43652:SF2">
    <property type="entry name" value="BASIC AMINO ACID ANTIPORTER YFCC-RELATED"/>
    <property type="match status" value="1"/>
</dbReference>
<dbReference type="PROSITE" id="PS51202">
    <property type="entry name" value="RCK_C"/>
    <property type="match status" value="2"/>
</dbReference>
<dbReference type="AlphaFoldDB" id="A0A2N0VII5"/>
<dbReference type="PANTHER" id="PTHR43652">
    <property type="entry name" value="BASIC AMINO ACID ANTIPORTER YFCC-RELATED"/>
    <property type="match status" value="1"/>
</dbReference>
<feature type="transmembrane region" description="Helical" evidence="7">
    <location>
        <begin position="28"/>
        <end position="45"/>
    </location>
</feature>